<keyword evidence="1" id="KW-1185">Reference proteome</keyword>
<dbReference type="OrthoDB" id="6088000at2759"/>
<proteinExistence type="predicted"/>
<dbReference type="KEGG" id="soy:115887959"/>
<dbReference type="InterPro" id="IPR027902">
    <property type="entry name" value="DUF4487"/>
</dbReference>
<dbReference type="InParanoid" id="A0A6J2YKJ9"/>
<sequence length="827" mass="95669">MDLQVGISNADFVTNLKEIIHNVDDFDTQKDLINNVLPAVEDRFKQIYNDNFSLSETTEDPIINVLVRDNLEVAFNLTEMYQEVLNLICQKDKVYLENIELVLKHLLNSIIYFLKHWDSISDEYKNVFTEELFKLVEVLKHLYEILLNILEFSVTVEENDASISILTKTLIQISEISQEIFEVDVKSAIYSWKTFGALTAKYSEILGNVLDVRIPVNSLNILVCKTLNISLANKDEESMKGHIKIVIFLTKILIKLSDIFYQQLEQFSLELLVFYVKISSFSQEPKLRNILDLEVFPNLDIFLQHLLMGDSNFKDHIKHISTYRQSISTFKEHSLGILFLSNRIIQILNNISEEFYGIDMAIIETVFDVLHTCSRELILIDNNQKLYEDLILNISAAILLRDKDCSSLDILLKNLLHPNVMLNFLALEIYTVVISNISPEERMLLLVNYLYSVNDLLCGYFTHQPGITNLRHLFKRMLRSLPNEFKDQVVKLFSPVQYFQIWRFIHFDHLSAQQVKCLIDPLMENTTQCIHRLYIECNEEVPLNIAESLDLLSSIDLPCNDERMGSIIKFVISFWDINFTSSNVLDNNILRYFVCKISGITLYCIKNQIVNIQAIFSKLTLLSCKTGYWATVLRLIDILLKGLNSNDSNKQILKEISNTITTVLQTNSNSETKQYYIEMLQDLNKSNNEVLNTLLDSLQPDIAHKLYQSLENTASSNIDVNNIQKDFTHKCLKWNETCENVENYPVPKKPKLEQLPKLINNNQRKSQVESMCVDRYIEEDESSVSEVIDKLKSEVKCLLKVSKTDKLTPKNASDLRIIMSQISSVMR</sequence>
<dbReference type="GeneID" id="115887959"/>
<dbReference type="PANTHER" id="PTHR16071">
    <property type="entry name" value="CHROMOSOME 1 OPEN READING FRAME 112"/>
    <property type="match status" value="1"/>
</dbReference>
<protein>
    <submittedName>
        <fullName evidence="2">Uncharacterized protein LOC115887959</fullName>
    </submittedName>
</protein>
<organism evidence="1 2">
    <name type="scientific">Sitophilus oryzae</name>
    <name type="common">Rice weevil</name>
    <name type="synonym">Curculio oryzae</name>
    <dbReference type="NCBI Taxonomy" id="7048"/>
    <lineage>
        <taxon>Eukaryota</taxon>
        <taxon>Metazoa</taxon>
        <taxon>Ecdysozoa</taxon>
        <taxon>Arthropoda</taxon>
        <taxon>Hexapoda</taxon>
        <taxon>Insecta</taxon>
        <taxon>Pterygota</taxon>
        <taxon>Neoptera</taxon>
        <taxon>Endopterygota</taxon>
        <taxon>Coleoptera</taxon>
        <taxon>Polyphaga</taxon>
        <taxon>Cucujiformia</taxon>
        <taxon>Curculionidae</taxon>
        <taxon>Dryophthorinae</taxon>
        <taxon>Sitophilus</taxon>
    </lineage>
</organism>
<dbReference type="PANTHER" id="PTHR16071:SF2">
    <property type="entry name" value="FIGNL1-INTERACTING REGULATOR OF RECOMBINATION AND MITOSIS"/>
    <property type="match status" value="1"/>
</dbReference>
<accession>A0A6J2YKJ9</accession>
<dbReference type="AlphaFoldDB" id="A0A6J2YKJ9"/>
<reference evidence="2" key="1">
    <citation type="submission" date="2025-08" db="UniProtKB">
        <authorList>
            <consortium name="RefSeq"/>
        </authorList>
    </citation>
    <scope>IDENTIFICATION</scope>
    <source>
        <tissue evidence="2">Gonads</tissue>
    </source>
</reference>
<evidence type="ECO:0000313" key="2">
    <source>
        <dbReference type="RefSeq" id="XP_030763390.1"/>
    </source>
</evidence>
<name>A0A6J2YKJ9_SITOR</name>
<evidence type="ECO:0000313" key="1">
    <source>
        <dbReference type="Proteomes" id="UP000504635"/>
    </source>
</evidence>
<dbReference type="RefSeq" id="XP_030763390.1">
    <property type="nucleotide sequence ID" value="XM_030907530.1"/>
</dbReference>
<gene>
    <name evidence="2" type="primary">LOC115887959</name>
</gene>
<dbReference type="Proteomes" id="UP000504635">
    <property type="component" value="Unplaced"/>
</dbReference>